<evidence type="ECO:0000256" key="1">
    <source>
        <dbReference type="ARBA" id="ARBA00004236"/>
    </source>
</evidence>
<comment type="subcellular location">
    <subcellularLocation>
        <location evidence="1">Cell membrane</location>
    </subcellularLocation>
</comment>
<feature type="domain" description="Pycsar effector protein" evidence="9">
    <location>
        <begin position="19"/>
        <end position="147"/>
    </location>
</feature>
<sequence>MTTTPAETDHRCHDHVKDLTAHIARCDTKASLLLALTGTSLAGIITLTANTRPPAAVTVTGGLGTALLLTATLILLTAVRPNLHGPGWPRWPEMTHDELAAALAAGPGPDEVRALAALARRKYSRVRAAVDCTRAGITALALAGVLAAVL</sequence>
<feature type="transmembrane region" description="Helical" evidence="8">
    <location>
        <begin position="30"/>
        <end position="49"/>
    </location>
</feature>
<evidence type="ECO:0000259" key="9">
    <source>
        <dbReference type="Pfam" id="PF18967"/>
    </source>
</evidence>
<feature type="transmembrane region" description="Helical" evidence="8">
    <location>
        <begin position="55"/>
        <end position="76"/>
    </location>
</feature>
<keyword evidence="4" id="KW-0547">Nucleotide-binding</keyword>
<dbReference type="GO" id="GO:0005886">
    <property type="term" value="C:plasma membrane"/>
    <property type="evidence" value="ECO:0007669"/>
    <property type="project" value="UniProtKB-SubCell"/>
</dbReference>
<keyword evidence="10" id="KW-0614">Plasmid</keyword>
<dbReference type="AlphaFoldDB" id="A0A0F7VPH6"/>
<dbReference type="Proteomes" id="UP000035016">
    <property type="component" value="Plasmid pSLE1"/>
</dbReference>
<evidence type="ECO:0000313" key="10">
    <source>
        <dbReference type="EMBL" id="CQR59262.1"/>
    </source>
</evidence>
<name>A0A0F7VPH6_STRLW</name>
<evidence type="ECO:0000256" key="8">
    <source>
        <dbReference type="SAM" id="Phobius"/>
    </source>
</evidence>
<gene>
    <name evidence="10" type="ORF">sle1_095</name>
</gene>
<dbReference type="RefSeq" id="WP_047121291.1">
    <property type="nucleotide sequence ID" value="NZ_LN831788.1"/>
</dbReference>
<organism evidence="10 11">
    <name type="scientific">Streptomyces leeuwenhoekii</name>
    <dbReference type="NCBI Taxonomy" id="1437453"/>
    <lineage>
        <taxon>Bacteria</taxon>
        <taxon>Bacillati</taxon>
        <taxon>Actinomycetota</taxon>
        <taxon>Actinomycetes</taxon>
        <taxon>Kitasatosporales</taxon>
        <taxon>Streptomycetaceae</taxon>
        <taxon>Streptomyces</taxon>
    </lineage>
</organism>
<keyword evidence="2" id="KW-1003">Cell membrane</keyword>
<dbReference type="GO" id="GO:0000166">
    <property type="term" value="F:nucleotide binding"/>
    <property type="evidence" value="ECO:0007669"/>
    <property type="project" value="UniProtKB-KW"/>
</dbReference>
<evidence type="ECO:0000256" key="3">
    <source>
        <dbReference type="ARBA" id="ARBA00022692"/>
    </source>
</evidence>
<keyword evidence="5 8" id="KW-1133">Transmembrane helix</keyword>
<accession>A0A0F7VPH6</accession>
<dbReference type="PATRIC" id="fig|1437453.6.peg.7221"/>
<dbReference type="Pfam" id="PF18967">
    <property type="entry name" value="PycTM"/>
    <property type="match status" value="1"/>
</dbReference>
<evidence type="ECO:0000256" key="7">
    <source>
        <dbReference type="ARBA" id="ARBA00023136"/>
    </source>
</evidence>
<reference evidence="11" key="1">
    <citation type="submission" date="2015-02" db="EMBL/GenBank/DDBJ databases">
        <authorList>
            <person name="Gomez-Escribano P.J."/>
        </authorList>
    </citation>
    <scope>NUCLEOTIDE SEQUENCE [LARGE SCALE GENOMIC DNA]</scope>
    <source>
        <strain evidence="11">C34 (DSM 42122 / NRRL B-24963)</strain>
        <plasmid evidence="11">pSLE1</plasmid>
    </source>
</reference>
<geneLocation type="plasmid" evidence="10 11">
    <name>pSLE1</name>
</geneLocation>
<protein>
    <submittedName>
        <fullName evidence="10">Sle1_095 protein</fullName>
    </submittedName>
</protein>
<evidence type="ECO:0000256" key="2">
    <source>
        <dbReference type="ARBA" id="ARBA00022475"/>
    </source>
</evidence>
<keyword evidence="3 8" id="KW-0812">Transmembrane</keyword>
<dbReference type="EMBL" id="LN831788">
    <property type="protein sequence ID" value="CQR59262.1"/>
    <property type="molecule type" value="Genomic_DNA"/>
</dbReference>
<proteinExistence type="predicted"/>
<evidence type="ECO:0000256" key="4">
    <source>
        <dbReference type="ARBA" id="ARBA00022741"/>
    </source>
</evidence>
<keyword evidence="6" id="KW-0051">Antiviral defense</keyword>
<evidence type="ECO:0000256" key="6">
    <source>
        <dbReference type="ARBA" id="ARBA00023118"/>
    </source>
</evidence>
<evidence type="ECO:0000256" key="5">
    <source>
        <dbReference type="ARBA" id="ARBA00022989"/>
    </source>
</evidence>
<dbReference type="KEGG" id="sle:sle1_095"/>
<keyword evidence="7 8" id="KW-0472">Membrane</keyword>
<evidence type="ECO:0000313" key="11">
    <source>
        <dbReference type="Proteomes" id="UP000035016"/>
    </source>
</evidence>
<dbReference type="GO" id="GO:0051607">
    <property type="term" value="P:defense response to virus"/>
    <property type="evidence" value="ECO:0007669"/>
    <property type="project" value="UniProtKB-KW"/>
</dbReference>
<dbReference type="InterPro" id="IPR043760">
    <property type="entry name" value="PycTM_dom"/>
</dbReference>